<dbReference type="EMBL" id="JARJCW010000109">
    <property type="protein sequence ID" value="KAJ7193344.1"/>
    <property type="molecule type" value="Genomic_DNA"/>
</dbReference>
<feature type="transmembrane region" description="Helical" evidence="2">
    <location>
        <begin position="36"/>
        <end position="57"/>
    </location>
</feature>
<protein>
    <submittedName>
        <fullName evidence="3">Uncharacterized protein</fullName>
    </submittedName>
</protein>
<comment type="caution">
    <text evidence="3">The sequence shown here is derived from an EMBL/GenBank/DDBJ whole genome shotgun (WGS) entry which is preliminary data.</text>
</comment>
<feature type="transmembrane region" description="Helical" evidence="2">
    <location>
        <begin position="78"/>
        <end position="97"/>
    </location>
</feature>
<keyword evidence="2" id="KW-0812">Transmembrane</keyword>
<evidence type="ECO:0000313" key="3">
    <source>
        <dbReference type="EMBL" id="KAJ7193344.1"/>
    </source>
</evidence>
<proteinExistence type="predicted"/>
<feature type="region of interest" description="Disordered" evidence="1">
    <location>
        <begin position="119"/>
        <end position="140"/>
    </location>
</feature>
<dbReference type="Proteomes" id="UP001219525">
    <property type="component" value="Unassembled WGS sequence"/>
</dbReference>
<sequence length="173" mass="18159">MAIWMGAFGDGFIDALGLASSATATYYVILHGFPTIAILIAIIVVSCALVIPLRIILEALAAADPLFGFLTRLRISQIIHMFGILIVGAGQLANTLLSTVGGLFMQLAEGVDAEDMGAVSTDGNVDSGGDEGPVGQDEVPLSRVSGESEFSKWSLFNAVPPSYSLLPQSDWQD</sequence>
<evidence type="ECO:0000256" key="2">
    <source>
        <dbReference type="SAM" id="Phobius"/>
    </source>
</evidence>
<keyword evidence="4" id="KW-1185">Reference proteome</keyword>
<keyword evidence="2" id="KW-1133">Transmembrane helix</keyword>
<organism evidence="3 4">
    <name type="scientific">Mycena pura</name>
    <dbReference type="NCBI Taxonomy" id="153505"/>
    <lineage>
        <taxon>Eukaryota</taxon>
        <taxon>Fungi</taxon>
        <taxon>Dikarya</taxon>
        <taxon>Basidiomycota</taxon>
        <taxon>Agaricomycotina</taxon>
        <taxon>Agaricomycetes</taxon>
        <taxon>Agaricomycetidae</taxon>
        <taxon>Agaricales</taxon>
        <taxon>Marasmiineae</taxon>
        <taxon>Mycenaceae</taxon>
        <taxon>Mycena</taxon>
    </lineage>
</organism>
<evidence type="ECO:0000256" key="1">
    <source>
        <dbReference type="SAM" id="MobiDB-lite"/>
    </source>
</evidence>
<dbReference type="AlphaFoldDB" id="A0AAD6UYV9"/>
<reference evidence="3" key="1">
    <citation type="submission" date="2023-03" db="EMBL/GenBank/DDBJ databases">
        <title>Massive genome expansion in bonnet fungi (Mycena s.s.) driven by repeated elements and novel gene families across ecological guilds.</title>
        <authorList>
            <consortium name="Lawrence Berkeley National Laboratory"/>
            <person name="Harder C.B."/>
            <person name="Miyauchi S."/>
            <person name="Viragh M."/>
            <person name="Kuo A."/>
            <person name="Thoen E."/>
            <person name="Andreopoulos B."/>
            <person name="Lu D."/>
            <person name="Skrede I."/>
            <person name="Drula E."/>
            <person name="Henrissat B."/>
            <person name="Morin E."/>
            <person name="Kohler A."/>
            <person name="Barry K."/>
            <person name="LaButti K."/>
            <person name="Morin E."/>
            <person name="Salamov A."/>
            <person name="Lipzen A."/>
            <person name="Mereny Z."/>
            <person name="Hegedus B."/>
            <person name="Baldrian P."/>
            <person name="Stursova M."/>
            <person name="Weitz H."/>
            <person name="Taylor A."/>
            <person name="Grigoriev I.V."/>
            <person name="Nagy L.G."/>
            <person name="Martin F."/>
            <person name="Kauserud H."/>
        </authorList>
    </citation>
    <scope>NUCLEOTIDE SEQUENCE</scope>
    <source>
        <strain evidence="3">9144</strain>
    </source>
</reference>
<accession>A0AAD6UYV9</accession>
<name>A0AAD6UYV9_9AGAR</name>
<evidence type="ECO:0000313" key="4">
    <source>
        <dbReference type="Proteomes" id="UP001219525"/>
    </source>
</evidence>
<keyword evidence="2" id="KW-0472">Membrane</keyword>
<gene>
    <name evidence="3" type="ORF">GGX14DRAFT_589183</name>
</gene>